<reference evidence="3" key="1">
    <citation type="submission" date="2022-08" db="EMBL/GenBank/DDBJ databases">
        <title>Novel sulphate-reducing endosymbionts in the free-living metamonad Anaeramoeba.</title>
        <authorList>
            <person name="Jerlstrom-Hultqvist J."/>
            <person name="Cepicka I."/>
            <person name="Gallot-Lavallee L."/>
            <person name="Salas-Leiva D."/>
            <person name="Curtis B.A."/>
            <person name="Zahonova K."/>
            <person name="Pipaliya S."/>
            <person name="Dacks J."/>
            <person name="Roger A.J."/>
        </authorList>
    </citation>
    <scope>NUCLEOTIDE SEQUENCE</scope>
    <source>
        <strain evidence="3">Busselton2</strain>
    </source>
</reference>
<dbReference type="GO" id="GO:0016197">
    <property type="term" value="P:endosomal transport"/>
    <property type="evidence" value="ECO:0007669"/>
    <property type="project" value="TreeGrafter"/>
</dbReference>
<dbReference type="AlphaFoldDB" id="A0AAV7ZE78"/>
<dbReference type="GO" id="GO:0043015">
    <property type="term" value="F:gamma-tubulin binding"/>
    <property type="evidence" value="ECO:0007669"/>
    <property type="project" value="TreeGrafter"/>
</dbReference>
<evidence type="ECO:0000313" key="3">
    <source>
        <dbReference type="EMBL" id="KAJ3440326.1"/>
    </source>
</evidence>
<evidence type="ECO:0000256" key="1">
    <source>
        <dbReference type="ARBA" id="ARBA00008468"/>
    </source>
</evidence>
<sequence length="182" mass="21453">MSETKKTQKTEETKEEIKEQKNKPNEKKEETNKKKAKTKPKSKKRRGSKKKKTTRIKQPVFQQVNPEEKLNSLTKELFTNFSEYAQGQFKIVKEDFIALQEMNELSTNKYSQMKQKSSQVLKELHTIEEKETSIKPYLDSLDGVVKNVDDLYKTVQELDSYSKNLQQAFVQLENSVRDRNRK</sequence>
<dbReference type="GO" id="GO:0032418">
    <property type="term" value="P:lysosome localization"/>
    <property type="evidence" value="ECO:0007669"/>
    <property type="project" value="TreeGrafter"/>
</dbReference>
<protein>
    <submittedName>
        <fullName evidence="3">Biogenesis of lysosome-related organelles complex 1 subunit</fullName>
    </submittedName>
</protein>
<dbReference type="Proteomes" id="UP001146793">
    <property type="component" value="Unassembled WGS sequence"/>
</dbReference>
<organism evidence="3 4">
    <name type="scientific">Anaeramoeba flamelloides</name>
    <dbReference type="NCBI Taxonomy" id="1746091"/>
    <lineage>
        <taxon>Eukaryota</taxon>
        <taxon>Metamonada</taxon>
        <taxon>Anaeramoebidae</taxon>
        <taxon>Anaeramoeba</taxon>
    </lineage>
</organism>
<evidence type="ECO:0000256" key="2">
    <source>
        <dbReference type="SAM" id="MobiDB-lite"/>
    </source>
</evidence>
<dbReference type="EMBL" id="JANTQA010000032">
    <property type="protein sequence ID" value="KAJ3440326.1"/>
    <property type="molecule type" value="Genomic_DNA"/>
</dbReference>
<gene>
    <name evidence="3" type="ORF">M0812_16384</name>
</gene>
<comment type="caution">
    <text evidence="3">The sequence shown here is derived from an EMBL/GenBank/DDBJ whole genome shotgun (WGS) entry which is preliminary data.</text>
</comment>
<dbReference type="Pfam" id="PF10046">
    <property type="entry name" value="BLOC1_2"/>
    <property type="match status" value="1"/>
</dbReference>
<dbReference type="PANTHER" id="PTHR46479">
    <property type="entry name" value="BIOGENESIS OF LYSOSOME-RELATED ORGANELLES COMPLEX 1 SUBUNIT 2"/>
    <property type="match status" value="1"/>
</dbReference>
<feature type="compositionally biased region" description="Basic residues" evidence="2">
    <location>
        <begin position="34"/>
        <end position="55"/>
    </location>
</feature>
<dbReference type="GO" id="GO:0099078">
    <property type="term" value="C:BORC complex"/>
    <property type="evidence" value="ECO:0007669"/>
    <property type="project" value="TreeGrafter"/>
</dbReference>
<comment type="similarity">
    <text evidence="1">Belongs to the BLOC1S2 family.</text>
</comment>
<feature type="region of interest" description="Disordered" evidence="2">
    <location>
        <begin position="1"/>
        <end position="65"/>
    </location>
</feature>
<dbReference type="PANTHER" id="PTHR46479:SF1">
    <property type="entry name" value="BIOGENESIS OF LYSOSOME-RELATED ORGANELLES COMPLEX 1 SUBUNIT 2"/>
    <property type="match status" value="1"/>
</dbReference>
<dbReference type="GO" id="GO:0000930">
    <property type="term" value="C:gamma-tubulin complex"/>
    <property type="evidence" value="ECO:0007669"/>
    <property type="project" value="TreeGrafter"/>
</dbReference>
<dbReference type="InterPro" id="IPR019269">
    <property type="entry name" value="BLOC1_su2"/>
</dbReference>
<dbReference type="GO" id="GO:0031083">
    <property type="term" value="C:BLOC-1 complex"/>
    <property type="evidence" value="ECO:0007669"/>
    <property type="project" value="TreeGrafter"/>
</dbReference>
<feature type="compositionally biased region" description="Basic and acidic residues" evidence="2">
    <location>
        <begin position="1"/>
        <end position="33"/>
    </location>
</feature>
<evidence type="ECO:0000313" key="4">
    <source>
        <dbReference type="Proteomes" id="UP001146793"/>
    </source>
</evidence>
<proteinExistence type="inferred from homology"/>
<accession>A0AAV7ZE78</accession>
<name>A0AAV7ZE78_9EUKA</name>